<dbReference type="EMBL" id="JARKIB010000107">
    <property type="protein sequence ID" value="KAJ7739385.1"/>
    <property type="molecule type" value="Genomic_DNA"/>
</dbReference>
<evidence type="ECO:0000256" key="1">
    <source>
        <dbReference type="SAM" id="MobiDB-lite"/>
    </source>
</evidence>
<feature type="region of interest" description="Disordered" evidence="1">
    <location>
        <begin position="196"/>
        <end position="271"/>
    </location>
</feature>
<name>A0AAD7MZK9_9AGAR</name>
<accession>A0AAD7MZK9</accession>
<sequence length="667" mass="73492">MAQARFERATPRNAQAIFVMQSGGSPSATEPCCTSARSLSADGKKSCLLSVIATYITAFRPHVALGLSYVGLHGPTLVYPSPTYVYPRSHGITRSFISDFSFGQLIEMYKHIALRQMILASGQYNVKKDKDSNNGYTFEFVDSKLTPEDIAALKQIPSRADIDRACETAWNEAATLASQFCKIRIPNLPLTPSDLHPHFRAANGPGRADLLPFGPEEADDDNEASEPARTSKKGDELLAQDTVRFSFTPTPVEEPRDNSPPGSKLSVSQAMEHAAHHIVTEQFLSDEAEKVEAELVAIEEHLEKNPEAVKSISGRMRIADLLNPVEPITPSLPILTFLPADGSLVSRLALVAQRNRHCTATEVHSEKARLPDVDARYLNGNFSLNHAAHQLKEAVQQSEGLRTDTAFQKARYRRWIASGPPGEWQIGVNLRAALTEINVPNVQFRGVTSITPMHIGSWVMMRTARRLYLGKVLGIYRYGSVSSKHESFTDAETVQGLSYLSLEVYEQTGLGRNLFQHVSFAHPSAAGRNGLALFTHAPISELVYLLSGASVTESGAEGLFNLNGGENGWELWNRLCHEEILKVMKVPTEPGVEYVYNQDDYEKPVEGSKKRRAKPPRGAVKKQKVAAEKEKPQRKKKAVFAATVSRKATVKRIRGQEKSGGAKKAKK</sequence>
<evidence type="ECO:0000313" key="3">
    <source>
        <dbReference type="Proteomes" id="UP001215598"/>
    </source>
</evidence>
<dbReference type="AlphaFoldDB" id="A0AAD7MZK9"/>
<feature type="compositionally biased region" description="Basic residues" evidence="1">
    <location>
        <begin position="609"/>
        <end position="624"/>
    </location>
</feature>
<dbReference type="Proteomes" id="UP001215598">
    <property type="component" value="Unassembled WGS sequence"/>
</dbReference>
<gene>
    <name evidence="2" type="ORF">B0H16DRAFT_1694558</name>
</gene>
<reference evidence="2" key="1">
    <citation type="submission" date="2023-03" db="EMBL/GenBank/DDBJ databases">
        <title>Massive genome expansion in bonnet fungi (Mycena s.s.) driven by repeated elements and novel gene families across ecological guilds.</title>
        <authorList>
            <consortium name="Lawrence Berkeley National Laboratory"/>
            <person name="Harder C.B."/>
            <person name="Miyauchi S."/>
            <person name="Viragh M."/>
            <person name="Kuo A."/>
            <person name="Thoen E."/>
            <person name="Andreopoulos B."/>
            <person name="Lu D."/>
            <person name="Skrede I."/>
            <person name="Drula E."/>
            <person name="Henrissat B."/>
            <person name="Morin E."/>
            <person name="Kohler A."/>
            <person name="Barry K."/>
            <person name="LaButti K."/>
            <person name="Morin E."/>
            <person name="Salamov A."/>
            <person name="Lipzen A."/>
            <person name="Mereny Z."/>
            <person name="Hegedus B."/>
            <person name="Baldrian P."/>
            <person name="Stursova M."/>
            <person name="Weitz H."/>
            <person name="Taylor A."/>
            <person name="Grigoriev I.V."/>
            <person name="Nagy L.G."/>
            <person name="Martin F."/>
            <person name="Kauserud H."/>
        </authorList>
    </citation>
    <scope>NUCLEOTIDE SEQUENCE</scope>
    <source>
        <strain evidence="2">CBHHK182m</strain>
    </source>
</reference>
<protein>
    <submittedName>
        <fullName evidence="2">Uncharacterized protein</fullName>
    </submittedName>
</protein>
<evidence type="ECO:0000313" key="2">
    <source>
        <dbReference type="EMBL" id="KAJ7739385.1"/>
    </source>
</evidence>
<comment type="caution">
    <text evidence="2">The sequence shown here is derived from an EMBL/GenBank/DDBJ whole genome shotgun (WGS) entry which is preliminary data.</text>
</comment>
<keyword evidence="3" id="KW-1185">Reference proteome</keyword>
<proteinExistence type="predicted"/>
<organism evidence="2 3">
    <name type="scientific">Mycena metata</name>
    <dbReference type="NCBI Taxonomy" id="1033252"/>
    <lineage>
        <taxon>Eukaryota</taxon>
        <taxon>Fungi</taxon>
        <taxon>Dikarya</taxon>
        <taxon>Basidiomycota</taxon>
        <taxon>Agaricomycotina</taxon>
        <taxon>Agaricomycetes</taxon>
        <taxon>Agaricomycetidae</taxon>
        <taxon>Agaricales</taxon>
        <taxon>Marasmiineae</taxon>
        <taxon>Mycenaceae</taxon>
        <taxon>Mycena</taxon>
    </lineage>
</organism>
<feature type="region of interest" description="Disordered" evidence="1">
    <location>
        <begin position="603"/>
        <end position="641"/>
    </location>
</feature>